<dbReference type="InterPro" id="IPR027417">
    <property type="entry name" value="P-loop_NTPase"/>
</dbReference>
<accession>A0A653AEK0</accession>
<dbReference type="Pfam" id="PF01935">
    <property type="entry name" value="DUF87"/>
    <property type="match status" value="1"/>
</dbReference>
<dbReference type="SUPFAM" id="SSF52540">
    <property type="entry name" value="P-loop containing nucleoside triphosphate hydrolases"/>
    <property type="match status" value="1"/>
</dbReference>
<evidence type="ECO:0000313" key="2">
    <source>
        <dbReference type="EMBL" id="VBB46503.1"/>
    </source>
</evidence>
<sequence length="570" mass="63079">MNDYRIGRVVGVSGERIFISLTDHSNLEETEAGVPPTMIVNLPSDTGPIPLLIGQPGTFVSVGLPSGRLLAMITTIDMKEGSPLQSALNNAEAEGDAIIEEHKRLVSAVPVGTLDAGGNFERGTDVLPTVNSSAFAVPPATIDSIYQQYADGNFSLGHLSLIPDQQASINLDAFLARHGAILGQTGGGKSWTVASFLQKIAAFPQSTVVLFDLHGEYASAFGNEADVISGTDIELPYWLMNSEELLGLMVDRSESAAPNQIAKFKELLQAAKDNHPENQALGLDRITIDTPVYFNFAEILNEFRRLDIQMVPGQRGERQGSLFGQFTRLLMRIDSRLNDRRYDLIFHPQTYATSASMEDLFRRLLGETSADRKKIVIIDLSPVPFDVRNSVISLILRCLFDFSYWYRRVNGTSYPIAVFADEAHIYLNDSDSDARSSRESAERIAKEGRKYGISFTVISQRPREVSATILSQCNSFLCLRLSNPDDQSYVRNLLPDSVRGITSMFSTLRRGEGILLGDSVMMPTRIRIEPPNPTPHSEDTSFYSTWNEEPEEIDVASVLDAWRRQTITDA</sequence>
<dbReference type="InterPro" id="IPR008571">
    <property type="entry name" value="HerA-like"/>
</dbReference>
<dbReference type="AlphaFoldDB" id="A0A653AEK0"/>
<protein>
    <recommendedName>
        <fullName evidence="1">Helicase HerA central domain-containing protein</fullName>
    </recommendedName>
</protein>
<gene>
    <name evidence="2" type="ORF">TRIP_B40320</name>
</gene>
<dbReference type="EMBL" id="UPXX01000031">
    <property type="protein sequence ID" value="VBB46503.1"/>
    <property type="molecule type" value="Genomic_DNA"/>
</dbReference>
<reference evidence="2" key="1">
    <citation type="submission" date="2018-07" db="EMBL/GenBank/DDBJ databases">
        <authorList>
            <consortium name="Genoscope - CEA"/>
            <person name="William W."/>
        </authorList>
    </citation>
    <scope>NUCLEOTIDE SEQUENCE</scope>
    <source>
        <strain evidence="2">IK1</strain>
    </source>
</reference>
<organism evidence="2">
    <name type="scientific">Uncultured Desulfatiglans sp</name>
    <dbReference type="NCBI Taxonomy" id="1748965"/>
    <lineage>
        <taxon>Bacteria</taxon>
        <taxon>Pseudomonadati</taxon>
        <taxon>Thermodesulfobacteriota</taxon>
        <taxon>Desulfobacteria</taxon>
        <taxon>Desulfatiglandales</taxon>
        <taxon>Desulfatiglandaceae</taxon>
        <taxon>Desulfatiglans</taxon>
        <taxon>environmental samples</taxon>
    </lineage>
</organism>
<dbReference type="PANTHER" id="PTHR42957:SF1">
    <property type="entry name" value="HELICASE MJ1565-RELATED"/>
    <property type="match status" value="1"/>
</dbReference>
<proteinExistence type="predicted"/>
<evidence type="ECO:0000259" key="1">
    <source>
        <dbReference type="Pfam" id="PF01935"/>
    </source>
</evidence>
<dbReference type="Gene3D" id="3.40.50.300">
    <property type="entry name" value="P-loop containing nucleotide triphosphate hydrolases"/>
    <property type="match status" value="2"/>
</dbReference>
<dbReference type="PANTHER" id="PTHR42957">
    <property type="entry name" value="HELICASE MJ1565-RELATED"/>
    <property type="match status" value="1"/>
</dbReference>
<feature type="domain" description="Helicase HerA central" evidence="1">
    <location>
        <begin position="156"/>
        <end position="397"/>
    </location>
</feature>
<name>A0A653AEK0_UNCDX</name>
<dbReference type="CDD" id="cd01127">
    <property type="entry name" value="TrwB_TraG_TraD_VirD4"/>
    <property type="match status" value="1"/>
</dbReference>
<dbReference type="InterPro" id="IPR002789">
    <property type="entry name" value="HerA_central"/>
</dbReference>